<keyword evidence="1" id="KW-0472">Membrane</keyword>
<keyword evidence="1" id="KW-0812">Transmembrane</keyword>
<proteinExistence type="predicted"/>
<organism evidence="3 4">
    <name type="scientific">Glarea lozoyensis (strain ATCC 20868 / MF5171)</name>
    <dbReference type="NCBI Taxonomy" id="1116229"/>
    <lineage>
        <taxon>Eukaryota</taxon>
        <taxon>Fungi</taxon>
        <taxon>Dikarya</taxon>
        <taxon>Ascomycota</taxon>
        <taxon>Pezizomycotina</taxon>
        <taxon>Leotiomycetes</taxon>
        <taxon>Helotiales</taxon>
        <taxon>Helotiaceae</taxon>
        <taxon>Glarea</taxon>
    </lineage>
</organism>
<dbReference type="AlphaFoldDB" id="S3DX90"/>
<dbReference type="InterPro" id="IPR056632">
    <property type="entry name" value="DUF7730"/>
</dbReference>
<dbReference type="OrthoDB" id="3452196at2759"/>
<evidence type="ECO:0000313" key="4">
    <source>
        <dbReference type="Proteomes" id="UP000016922"/>
    </source>
</evidence>
<name>S3DX90_GLAL2</name>
<gene>
    <name evidence="3" type="ORF">GLAREA_03960</name>
</gene>
<feature type="domain" description="DUF7730" evidence="2">
    <location>
        <begin position="35"/>
        <end position="292"/>
    </location>
</feature>
<dbReference type="GeneID" id="19463015"/>
<evidence type="ECO:0000259" key="2">
    <source>
        <dbReference type="Pfam" id="PF24864"/>
    </source>
</evidence>
<keyword evidence="4" id="KW-1185">Reference proteome</keyword>
<keyword evidence="1" id="KW-1133">Transmembrane helix</keyword>
<protein>
    <recommendedName>
        <fullName evidence="2">DUF7730 domain-containing protein</fullName>
    </recommendedName>
</protein>
<evidence type="ECO:0000256" key="1">
    <source>
        <dbReference type="SAM" id="Phobius"/>
    </source>
</evidence>
<dbReference type="HOGENOM" id="CLU_058863_0_0_1"/>
<dbReference type="PANTHER" id="PTHR38790:SF9">
    <property type="entry name" value="F-BOX DOMAIN-CONTAINING PROTEIN"/>
    <property type="match status" value="1"/>
</dbReference>
<dbReference type="EMBL" id="KE145363">
    <property type="protein sequence ID" value="EPE30993.1"/>
    <property type="molecule type" value="Genomic_DNA"/>
</dbReference>
<accession>S3DX90</accession>
<evidence type="ECO:0000313" key="3">
    <source>
        <dbReference type="EMBL" id="EPE30993.1"/>
    </source>
</evidence>
<dbReference type="PANTHER" id="PTHR38790">
    <property type="entry name" value="2EXR DOMAIN-CONTAINING PROTEIN-RELATED"/>
    <property type="match status" value="1"/>
</dbReference>
<dbReference type="RefSeq" id="XP_008082404.1">
    <property type="nucleotide sequence ID" value="XM_008084213.1"/>
</dbReference>
<sequence>MSPLPNLKALLNLPSKDGTLPRRPLTPPLRKTLTQTPCLLFALPPEIRLQIYHEVISSWNWGTKIHIHRSTHFRREKTGPGYLTAIPCVAVERTQEEWEAEQPAPSVRTRTRLGLETYGVFPDACLECANGYWKFLNRRVDMRWEKRMEVCEDKLAMFVVCRRMYAETIDLLYTTFAFQVDHPAAVYEFFTTVPMVRLNMIRKLQIIWSWRLPKYMMNPPKQTALGWTVRKLQGREKQWLRCCKIIKNMQGLQDLRIRLFKDMGNDLNEWRLLKPLSGIKVRDNNCILELPAVEDWKEGDGLVGAKVGEKSLPFPIERREVLGDNNWRSVRGIVGVGSFDQAKLYVQIPAHLVAIILVPPVVAVYVVKKTIIKFDQKLEQDRKRKARMALSGKN</sequence>
<feature type="transmembrane region" description="Helical" evidence="1">
    <location>
        <begin position="348"/>
        <end position="367"/>
    </location>
</feature>
<dbReference type="KEGG" id="glz:GLAREA_03960"/>
<dbReference type="Pfam" id="PF24864">
    <property type="entry name" value="DUF7730"/>
    <property type="match status" value="1"/>
</dbReference>
<dbReference type="Proteomes" id="UP000016922">
    <property type="component" value="Unassembled WGS sequence"/>
</dbReference>
<reference evidence="3 4" key="1">
    <citation type="journal article" date="2013" name="BMC Genomics">
        <title>Genomics-driven discovery of the pneumocandin biosynthetic gene cluster in the fungus Glarea lozoyensis.</title>
        <authorList>
            <person name="Chen L."/>
            <person name="Yue Q."/>
            <person name="Zhang X."/>
            <person name="Xiang M."/>
            <person name="Wang C."/>
            <person name="Li S."/>
            <person name="Che Y."/>
            <person name="Ortiz-Lopez F.J."/>
            <person name="Bills G.F."/>
            <person name="Liu X."/>
            <person name="An Z."/>
        </authorList>
    </citation>
    <scope>NUCLEOTIDE SEQUENCE [LARGE SCALE GENOMIC DNA]</scope>
    <source>
        <strain evidence="4">ATCC 20868 / MF5171</strain>
    </source>
</reference>